<evidence type="ECO:0000313" key="2">
    <source>
        <dbReference type="EMBL" id="KAH7158159.1"/>
    </source>
</evidence>
<reference evidence="2" key="1">
    <citation type="journal article" date="2021" name="Nat. Commun.">
        <title>Genetic determinants of endophytism in the Arabidopsis root mycobiome.</title>
        <authorList>
            <person name="Mesny F."/>
            <person name="Miyauchi S."/>
            <person name="Thiergart T."/>
            <person name="Pickel B."/>
            <person name="Atanasova L."/>
            <person name="Karlsson M."/>
            <person name="Huettel B."/>
            <person name="Barry K.W."/>
            <person name="Haridas S."/>
            <person name="Chen C."/>
            <person name="Bauer D."/>
            <person name="Andreopoulos W."/>
            <person name="Pangilinan J."/>
            <person name="LaButti K."/>
            <person name="Riley R."/>
            <person name="Lipzen A."/>
            <person name="Clum A."/>
            <person name="Drula E."/>
            <person name="Henrissat B."/>
            <person name="Kohler A."/>
            <person name="Grigoriev I.V."/>
            <person name="Martin F.M."/>
            <person name="Hacquard S."/>
        </authorList>
    </citation>
    <scope>NUCLEOTIDE SEQUENCE</scope>
    <source>
        <strain evidence="2">MPI-CAGE-AT-0021</strain>
    </source>
</reference>
<feature type="region of interest" description="Disordered" evidence="1">
    <location>
        <begin position="231"/>
        <end position="250"/>
    </location>
</feature>
<dbReference type="OrthoDB" id="10373884at2759"/>
<proteinExistence type="predicted"/>
<organism evidence="2 3">
    <name type="scientific">Dactylonectria estremocensis</name>
    <dbReference type="NCBI Taxonomy" id="1079267"/>
    <lineage>
        <taxon>Eukaryota</taxon>
        <taxon>Fungi</taxon>
        <taxon>Dikarya</taxon>
        <taxon>Ascomycota</taxon>
        <taxon>Pezizomycotina</taxon>
        <taxon>Sordariomycetes</taxon>
        <taxon>Hypocreomycetidae</taxon>
        <taxon>Hypocreales</taxon>
        <taxon>Nectriaceae</taxon>
        <taxon>Dactylonectria</taxon>
    </lineage>
</organism>
<sequence length="412" mass="46094">MRTQGIKSGFGASSHLSTSNKDLHEFLTAYVRDVECKWTPDYLGPIVEAMNHVIREKPRLPLQTSHMSITKTIEHGMVCEKICIVVTAPGGKGYLVVQLPPRDTVDKLNMIQLCTNINDVANRLSPNIWRSLRCYERNVVLFTAIGGYSDGAIWFTDGQMSIKEKQTLHESMGVQNCDIRGVTQAHSNQDTANPCEDYVSGKKFAELQEQVDILAAKVDDLVNSVSVNKAPAPDLASRDTAPRDRSDLNNSWTNAMLQTTQPRQESTCDQDRYLANPYLPPGSHGMGHVNAEDPFSSSQSQMPVFLDRKMPGSWVPEPMAPSGVGDARDTKRKEKANTTKTNCQNAFNRDDWSFAAAQSWDTKCQCQEDTWGHEDTPCRKDPWDQGNIIPTKKHNHRQTYANSIDLDYTGGW</sequence>
<evidence type="ECO:0000256" key="1">
    <source>
        <dbReference type="SAM" id="MobiDB-lite"/>
    </source>
</evidence>
<feature type="compositionally biased region" description="Basic and acidic residues" evidence="1">
    <location>
        <begin position="236"/>
        <end position="247"/>
    </location>
</feature>
<protein>
    <submittedName>
        <fullName evidence="2">Uncharacterized protein</fullName>
    </submittedName>
</protein>
<feature type="compositionally biased region" description="Basic and acidic residues" evidence="1">
    <location>
        <begin position="326"/>
        <end position="337"/>
    </location>
</feature>
<comment type="caution">
    <text evidence="2">The sequence shown here is derived from an EMBL/GenBank/DDBJ whole genome shotgun (WGS) entry which is preliminary data.</text>
</comment>
<dbReference type="AlphaFoldDB" id="A0A9P9FCE7"/>
<gene>
    <name evidence="2" type="ORF">B0J13DRAFT_190136</name>
</gene>
<name>A0A9P9FCE7_9HYPO</name>
<dbReference type="Proteomes" id="UP000717696">
    <property type="component" value="Unassembled WGS sequence"/>
</dbReference>
<keyword evidence="3" id="KW-1185">Reference proteome</keyword>
<evidence type="ECO:0000313" key="3">
    <source>
        <dbReference type="Proteomes" id="UP000717696"/>
    </source>
</evidence>
<accession>A0A9P9FCE7</accession>
<dbReference type="EMBL" id="JAGMUU010000003">
    <property type="protein sequence ID" value="KAH7158159.1"/>
    <property type="molecule type" value="Genomic_DNA"/>
</dbReference>
<feature type="region of interest" description="Disordered" evidence="1">
    <location>
        <begin position="319"/>
        <end position="339"/>
    </location>
</feature>